<dbReference type="InterPro" id="IPR050084">
    <property type="entry name" value="NADPH_dep_7-cyano-7-deazaG_red"/>
</dbReference>
<sequence>MKVKSSYENRQDKIRGLKTPKIDVWVNKYPDKEYTITLDLPEFTCICPKTGLPDFANIKIEYSPDKYCIELKSFKLYTIFYRNIGIFHEHVINKILDDFVNICKPRRVKITGVFNPRGGITTTVSAEYVR</sequence>
<dbReference type="PIRSF" id="PIRSF027377">
    <property type="entry name" value="Nitrile_oxidored_QueF"/>
    <property type="match status" value="1"/>
</dbReference>
<dbReference type="EC" id="1.7.1.13" evidence="5"/>
<evidence type="ECO:0000256" key="4">
    <source>
        <dbReference type="ARBA" id="ARBA00023002"/>
    </source>
</evidence>
<accession>A0A2J0LT19</accession>
<proteinExistence type="inferred from homology"/>
<feature type="binding site" evidence="5">
    <location>
        <begin position="88"/>
        <end position="89"/>
    </location>
    <ligand>
        <name>substrate</name>
    </ligand>
</feature>
<gene>
    <name evidence="5" type="primary">queF</name>
    <name evidence="6" type="ORF">COW11_00555</name>
</gene>
<keyword evidence="1 5" id="KW-0963">Cytoplasm</keyword>
<dbReference type="GO" id="GO:0033739">
    <property type="term" value="F:preQ1 synthase activity"/>
    <property type="evidence" value="ECO:0007669"/>
    <property type="project" value="UniProtKB-UniRule"/>
</dbReference>
<feature type="binding site" evidence="5">
    <location>
        <begin position="69"/>
        <end position="71"/>
    </location>
    <ligand>
        <name>substrate</name>
    </ligand>
</feature>
<dbReference type="UniPathway" id="UPA00392"/>
<evidence type="ECO:0000256" key="5">
    <source>
        <dbReference type="HAMAP-Rule" id="MF_00818"/>
    </source>
</evidence>
<comment type="subcellular location">
    <subcellularLocation>
        <location evidence="5">Cytoplasm</location>
    </subcellularLocation>
</comment>
<dbReference type="SUPFAM" id="SSF55620">
    <property type="entry name" value="Tetrahydrobiopterin biosynthesis enzymes-like"/>
    <property type="match status" value="1"/>
</dbReference>
<comment type="similarity">
    <text evidence="5">Belongs to the GTP cyclohydrolase I family. QueF type 1 subfamily.</text>
</comment>
<dbReference type="AlphaFoldDB" id="A0A2J0LT19"/>
<comment type="pathway">
    <text evidence="5">tRNA modification; tRNA-queuosine biosynthesis.</text>
</comment>
<dbReference type="InterPro" id="IPR029500">
    <property type="entry name" value="QueF"/>
</dbReference>
<evidence type="ECO:0000313" key="6">
    <source>
        <dbReference type="EMBL" id="PIW66967.1"/>
    </source>
</evidence>
<dbReference type="PANTHER" id="PTHR34354:SF1">
    <property type="entry name" value="NADPH-DEPENDENT 7-CYANO-7-DEAZAGUANINE REDUCTASE"/>
    <property type="match status" value="1"/>
</dbReference>
<keyword evidence="4 5" id="KW-0560">Oxidoreductase</keyword>
<dbReference type="GO" id="GO:0008616">
    <property type="term" value="P:tRNA queuosine(34) biosynthetic process"/>
    <property type="evidence" value="ECO:0007669"/>
    <property type="project" value="UniProtKB-UniRule"/>
</dbReference>
<keyword evidence="2 5" id="KW-0671">Queuosine biosynthesis</keyword>
<name>A0A2J0LT19_9BACT</name>
<dbReference type="Proteomes" id="UP000231267">
    <property type="component" value="Unassembled WGS sequence"/>
</dbReference>
<feature type="active site" description="Thioimide intermediate" evidence="5">
    <location>
        <position position="47"/>
    </location>
</feature>
<feature type="active site" description="Proton donor" evidence="5">
    <location>
        <position position="54"/>
    </location>
</feature>
<comment type="catalytic activity">
    <reaction evidence="5">
        <text>7-aminomethyl-7-carbaguanine + 2 NADP(+) = 7-cyano-7-carbaguanine + 2 NADPH + 3 H(+)</text>
        <dbReference type="Rhea" id="RHEA:13409"/>
        <dbReference type="ChEBI" id="CHEBI:15378"/>
        <dbReference type="ChEBI" id="CHEBI:45075"/>
        <dbReference type="ChEBI" id="CHEBI:57783"/>
        <dbReference type="ChEBI" id="CHEBI:58349"/>
        <dbReference type="ChEBI" id="CHEBI:58703"/>
        <dbReference type="EC" id="1.7.1.13"/>
    </reaction>
</comment>
<evidence type="ECO:0000313" key="7">
    <source>
        <dbReference type="Proteomes" id="UP000231267"/>
    </source>
</evidence>
<comment type="function">
    <text evidence="5">Catalyzes the NADPH-dependent reduction of 7-cyano-7-deazaguanine (preQ0) to 7-aminomethyl-7-deazaguanine (preQ1).</text>
</comment>
<dbReference type="EMBL" id="PFGP01000014">
    <property type="protein sequence ID" value="PIW66967.1"/>
    <property type="molecule type" value="Genomic_DNA"/>
</dbReference>
<keyword evidence="3 5" id="KW-0521">NADP</keyword>
<dbReference type="InterPro" id="IPR016856">
    <property type="entry name" value="QueF_type1"/>
</dbReference>
<protein>
    <recommendedName>
        <fullName evidence="5">NADPH-dependent 7-cyano-7-deazaguanine reductase</fullName>
        <ecNumber evidence="5">1.7.1.13</ecNumber>
    </recommendedName>
    <alternativeName>
        <fullName evidence="5">7-cyano-7-carbaguanine reductase</fullName>
    </alternativeName>
    <alternativeName>
        <fullName evidence="5">NADPH-dependent nitrile oxidoreductase</fullName>
    </alternativeName>
    <alternativeName>
        <fullName evidence="5">PreQ(0) reductase</fullName>
    </alternativeName>
</protein>
<dbReference type="HAMAP" id="MF_00818">
    <property type="entry name" value="QueF_type1"/>
    <property type="match status" value="1"/>
</dbReference>
<dbReference type="Pfam" id="PF14489">
    <property type="entry name" value="QueF"/>
    <property type="match status" value="1"/>
</dbReference>
<evidence type="ECO:0000256" key="3">
    <source>
        <dbReference type="ARBA" id="ARBA00022857"/>
    </source>
</evidence>
<organism evidence="6 7">
    <name type="scientific">Candidatus Taenaricola geysiri</name>
    <dbReference type="NCBI Taxonomy" id="1974752"/>
    <lineage>
        <taxon>Bacteria</taxon>
        <taxon>Pseudomonadati</taxon>
        <taxon>Candidatus Omnitrophota</taxon>
        <taxon>Candidatus Taenaricola</taxon>
    </lineage>
</organism>
<comment type="caution">
    <text evidence="6">The sequence shown here is derived from an EMBL/GenBank/DDBJ whole genome shotgun (WGS) entry which is preliminary data.</text>
</comment>
<reference evidence="6 7" key="1">
    <citation type="submission" date="2017-09" db="EMBL/GenBank/DDBJ databases">
        <title>Depth-based differentiation of microbial function through sediment-hosted aquifers and enrichment of novel symbionts in the deep terrestrial subsurface.</title>
        <authorList>
            <person name="Probst A.J."/>
            <person name="Ladd B."/>
            <person name="Jarett J.K."/>
            <person name="Geller-Mcgrath D.E."/>
            <person name="Sieber C.M."/>
            <person name="Emerson J.B."/>
            <person name="Anantharaman K."/>
            <person name="Thomas B.C."/>
            <person name="Malmstrom R."/>
            <person name="Stieglmeier M."/>
            <person name="Klingl A."/>
            <person name="Woyke T."/>
            <person name="Ryan C.M."/>
            <person name="Banfield J.F."/>
        </authorList>
    </citation>
    <scope>NUCLEOTIDE SEQUENCE [LARGE SCALE GENOMIC DNA]</scope>
    <source>
        <strain evidence="6">CG12_big_fil_rev_8_21_14_0_65_43_15</strain>
    </source>
</reference>
<dbReference type="PANTHER" id="PTHR34354">
    <property type="entry name" value="NADPH-DEPENDENT 7-CYANO-7-DEAZAGUANINE REDUCTASE"/>
    <property type="match status" value="1"/>
</dbReference>
<evidence type="ECO:0000256" key="1">
    <source>
        <dbReference type="ARBA" id="ARBA00022490"/>
    </source>
</evidence>
<dbReference type="GO" id="GO:0005737">
    <property type="term" value="C:cytoplasm"/>
    <property type="evidence" value="ECO:0007669"/>
    <property type="project" value="UniProtKB-SubCell"/>
</dbReference>
<evidence type="ECO:0000256" key="2">
    <source>
        <dbReference type="ARBA" id="ARBA00022785"/>
    </source>
</evidence>
<dbReference type="NCBIfam" id="TIGR03139">
    <property type="entry name" value="QueF-II"/>
    <property type="match status" value="1"/>
</dbReference>
<dbReference type="Gene3D" id="3.30.1130.10">
    <property type="match status" value="1"/>
</dbReference>
<dbReference type="InterPro" id="IPR043133">
    <property type="entry name" value="GTP-CH-I_C/QueF"/>
</dbReference>